<dbReference type="GO" id="GO:0008622">
    <property type="term" value="C:epsilon DNA polymerase complex"/>
    <property type="evidence" value="ECO:0007669"/>
    <property type="project" value="TreeGrafter"/>
</dbReference>
<dbReference type="CDD" id="cd22928">
    <property type="entry name" value="HFD_POLE3_DPB4"/>
    <property type="match status" value="1"/>
</dbReference>
<comment type="caution">
    <text evidence="7">The sequence shown here is derived from an EMBL/GenBank/DDBJ whole genome shotgun (WGS) entry which is preliminary data.</text>
</comment>
<feature type="non-terminal residue" evidence="7">
    <location>
        <position position="1"/>
    </location>
</feature>
<protein>
    <recommendedName>
        <fullName evidence="3">DNA polymerase epsilon subunit D</fullName>
    </recommendedName>
    <alternativeName>
        <fullName evidence="4">DNA polymerase II subunit D</fullName>
    </alternativeName>
</protein>
<dbReference type="SUPFAM" id="SSF47113">
    <property type="entry name" value="Histone-fold"/>
    <property type="match status" value="1"/>
</dbReference>
<evidence type="ECO:0000259" key="6">
    <source>
        <dbReference type="Pfam" id="PF00808"/>
    </source>
</evidence>
<sequence>MPRKESSGGALSAQAQQDLVSEGIENFELPKSVVTKIAKSALPDNAKLQKDTVLALVKGSTVFINYLAATAHDVAVSKQHKSISVSDIFKALELIEFNHLAPTLESQFQAYRALPKNEKGKRANGASASAARTASASTANGSIVVVPNGNPYPSVSKTSNPYPTIAPDHTFVNGDSPFTSEPLTVSTGADREPAPMDVDDDQTE</sequence>
<dbReference type="PANTHER" id="PTHR46172">
    <property type="entry name" value="DNA POLYMERASE EPSILON SUBUNIT 3"/>
    <property type="match status" value="1"/>
</dbReference>
<comment type="subcellular location">
    <subcellularLocation>
        <location evidence="1">Nucleus</location>
    </subcellularLocation>
</comment>
<dbReference type="OrthoDB" id="1707486at2759"/>
<gene>
    <name evidence="7" type="ORF">P691DRAFT_813194</name>
</gene>
<keyword evidence="2" id="KW-0539">Nucleus</keyword>
<dbReference type="GO" id="GO:0006272">
    <property type="term" value="P:leading strand elongation"/>
    <property type="evidence" value="ECO:0007669"/>
    <property type="project" value="TreeGrafter"/>
</dbReference>
<feature type="compositionally biased region" description="Polar residues" evidence="5">
    <location>
        <begin position="176"/>
        <end position="187"/>
    </location>
</feature>
<dbReference type="Gene3D" id="1.10.20.10">
    <property type="entry name" value="Histone, subunit A"/>
    <property type="match status" value="1"/>
</dbReference>
<evidence type="ECO:0000256" key="4">
    <source>
        <dbReference type="ARBA" id="ARBA00042096"/>
    </source>
</evidence>
<evidence type="ECO:0000313" key="7">
    <source>
        <dbReference type="EMBL" id="KAF9441302.1"/>
    </source>
</evidence>
<dbReference type="GO" id="GO:0006974">
    <property type="term" value="P:DNA damage response"/>
    <property type="evidence" value="ECO:0007669"/>
    <property type="project" value="TreeGrafter"/>
</dbReference>
<dbReference type="InterPro" id="IPR051377">
    <property type="entry name" value="DNA_Pol-Epsilon_Subunit"/>
</dbReference>
<reference evidence="7" key="1">
    <citation type="submission" date="2020-11" db="EMBL/GenBank/DDBJ databases">
        <authorList>
            <consortium name="DOE Joint Genome Institute"/>
            <person name="Ahrendt S."/>
            <person name="Riley R."/>
            <person name="Andreopoulos W."/>
            <person name="Labutti K."/>
            <person name="Pangilinan J."/>
            <person name="Ruiz-Duenas F.J."/>
            <person name="Barrasa J.M."/>
            <person name="Sanchez-Garcia M."/>
            <person name="Camarero S."/>
            <person name="Miyauchi S."/>
            <person name="Serrano A."/>
            <person name="Linde D."/>
            <person name="Babiker R."/>
            <person name="Drula E."/>
            <person name="Ayuso-Fernandez I."/>
            <person name="Pacheco R."/>
            <person name="Padilla G."/>
            <person name="Ferreira P."/>
            <person name="Barriuso J."/>
            <person name="Kellner H."/>
            <person name="Castanera R."/>
            <person name="Alfaro M."/>
            <person name="Ramirez L."/>
            <person name="Pisabarro A.G."/>
            <person name="Kuo A."/>
            <person name="Tritt A."/>
            <person name="Lipzen A."/>
            <person name="He G."/>
            <person name="Yan M."/>
            <person name="Ng V."/>
            <person name="Cullen D."/>
            <person name="Martin F."/>
            <person name="Rosso M.-N."/>
            <person name="Henrissat B."/>
            <person name="Hibbett D."/>
            <person name="Martinez A.T."/>
            <person name="Grigoriev I.V."/>
        </authorList>
    </citation>
    <scope>NUCLEOTIDE SEQUENCE</scope>
    <source>
        <strain evidence="7">MF-IS2</strain>
    </source>
</reference>
<evidence type="ECO:0000256" key="3">
    <source>
        <dbReference type="ARBA" id="ARBA00039775"/>
    </source>
</evidence>
<feature type="region of interest" description="Disordered" evidence="5">
    <location>
        <begin position="155"/>
        <end position="204"/>
    </location>
</feature>
<dbReference type="AlphaFoldDB" id="A0A9P5WZA7"/>
<evidence type="ECO:0000256" key="5">
    <source>
        <dbReference type="SAM" id="MobiDB-lite"/>
    </source>
</evidence>
<evidence type="ECO:0000256" key="2">
    <source>
        <dbReference type="ARBA" id="ARBA00023242"/>
    </source>
</evidence>
<dbReference type="GO" id="GO:0008623">
    <property type="term" value="C:CHRAC"/>
    <property type="evidence" value="ECO:0007669"/>
    <property type="project" value="TreeGrafter"/>
</dbReference>
<dbReference type="InterPro" id="IPR003958">
    <property type="entry name" value="CBFA_NFYB_domain"/>
</dbReference>
<keyword evidence="8" id="KW-1185">Reference proteome</keyword>
<dbReference type="PANTHER" id="PTHR46172:SF1">
    <property type="entry name" value="DNA POLYMERASE EPSILON SUBUNIT 3"/>
    <property type="match status" value="1"/>
</dbReference>
<dbReference type="GO" id="GO:0046982">
    <property type="term" value="F:protein heterodimerization activity"/>
    <property type="evidence" value="ECO:0007669"/>
    <property type="project" value="InterPro"/>
</dbReference>
<dbReference type="Proteomes" id="UP000807342">
    <property type="component" value="Unassembled WGS sequence"/>
</dbReference>
<dbReference type="EMBL" id="MU151963">
    <property type="protein sequence ID" value="KAF9441302.1"/>
    <property type="molecule type" value="Genomic_DNA"/>
</dbReference>
<dbReference type="GO" id="GO:0031507">
    <property type="term" value="P:heterochromatin formation"/>
    <property type="evidence" value="ECO:0007669"/>
    <property type="project" value="TreeGrafter"/>
</dbReference>
<dbReference type="GO" id="GO:0031490">
    <property type="term" value="F:chromatin DNA binding"/>
    <property type="evidence" value="ECO:0007669"/>
    <property type="project" value="TreeGrafter"/>
</dbReference>
<organism evidence="7 8">
    <name type="scientific">Macrolepiota fuliginosa MF-IS2</name>
    <dbReference type="NCBI Taxonomy" id="1400762"/>
    <lineage>
        <taxon>Eukaryota</taxon>
        <taxon>Fungi</taxon>
        <taxon>Dikarya</taxon>
        <taxon>Basidiomycota</taxon>
        <taxon>Agaricomycotina</taxon>
        <taxon>Agaricomycetes</taxon>
        <taxon>Agaricomycetidae</taxon>
        <taxon>Agaricales</taxon>
        <taxon>Agaricineae</taxon>
        <taxon>Agaricaceae</taxon>
        <taxon>Macrolepiota</taxon>
    </lineage>
</organism>
<dbReference type="Pfam" id="PF00808">
    <property type="entry name" value="CBFD_NFYB_HMF"/>
    <property type="match status" value="1"/>
</dbReference>
<name>A0A9P5WZA7_9AGAR</name>
<accession>A0A9P5WZA7</accession>
<evidence type="ECO:0000256" key="1">
    <source>
        <dbReference type="ARBA" id="ARBA00004123"/>
    </source>
</evidence>
<evidence type="ECO:0000313" key="8">
    <source>
        <dbReference type="Proteomes" id="UP000807342"/>
    </source>
</evidence>
<dbReference type="InterPro" id="IPR009072">
    <property type="entry name" value="Histone-fold"/>
</dbReference>
<proteinExistence type="predicted"/>
<feature type="domain" description="Transcription factor CBF/NF-Y/archaeal histone" evidence="6">
    <location>
        <begin position="28"/>
        <end position="92"/>
    </location>
</feature>